<organism evidence="1 2">
    <name type="scientific">Flagellimonas ochracea</name>
    <dbReference type="NCBI Taxonomy" id="2696472"/>
    <lineage>
        <taxon>Bacteria</taxon>
        <taxon>Pseudomonadati</taxon>
        <taxon>Bacteroidota</taxon>
        <taxon>Flavobacteriia</taxon>
        <taxon>Flavobacteriales</taxon>
        <taxon>Flavobacteriaceae</taxon>
        <taxon>Flagellimonas</taxon>
    </lineage>
</organism>
<accession>A0A964TDZ8</accession>
<gene>
    <name evidence="1" type="ORF">GTQ34_14660</name>
</gene>
<keyword evidence="1" id="KW-0378">Hydrolase</keyword>
<evidence type="ECO:0000313" key="2">
    <source>
        <dbReference type="Proteomes" id="UP000667650"/>
    </source>
</evidence>
<dbReference type="EMBL" id="JAAABI010000007">
    <property type="protein sequence ID" value="NAY93154.1"/>
    <property type="molecule type" value="Genomic_DNA"/>
</dbReference>
<dbReference type="GO" id="GO:0004180">
    <property type="term" value="F:carboxypeptidase activity"/>
    <property type="evidence" value="ECO:0007669"/>
    <property type="project" value="UniProtKB-KW"/>
</dbReference>
<dbReference type="Gene3D" id="2.60.40.1120">
    <property type="entry name" value="Carboxypeptidase-like, regulatory domain"/>
    <property type="match status" value="1"/>
</dbReference>
<dbReference type="SUPFAM" id="SSF49464">
    <property type="entry name" value="Carboxypeptidase regulatory domain-like"/>
    <property type="match status" value="1"/>
</dbReference>
<dbReference type="Pfam" id="PF13715">
    <property type="entry name" value="CarbopepD_reg_2"/>
    <property type="match status" value="1"/>
</dbReference>
<comment type="caution">
    <text evidence="1">The sequence shown here is derived from an EMBL/GenBank/DDBJ whole genome shotgun (WGS) entry which is preliminary data.</text>
</comment>
<dbReference type="AlphaFoldDB" id="A0A964TDZ8"/>
<name>A0A964TDZ8_9FLAO</name>
<dbReference type="InterPro" id="IPR008969">
    <property type="entry name" value="CarboxyPept-like_regulatory"/>
</dbReference>
<keyword evidence="1" id="KW-0645">Protease</keyword>
<keyword evidence="1" id="KW-0121">Carboxypeptidase</keyword>
<proteinExistence type="predicted"/>
<dbReference type="Proteomes" id="UP000667650">
    <property type="component" value="Unassembled WGS sequence"/>
</dbReference>
<keyword evidence="2" id="KW-1185">Reference proteome</keyword>
<sequence>MQSLRAAFPIRQNSIPLVFFVITALFMLPKVWGFQQEATSENDYKQYKGEVVDQSSNKPLVFATLTVEGTNITTITNTEGSFLLKVPKNMTEGNVVVSFLGYQSKNVPLAQLKPAKNTITLLVSVMQLSEVNINAPKDAAALVRETLARKGDNYFDDPTLMTAFYRETIKKRRKNVSLSEAVVNIYKSPYSSVRQDAVELYKARKSTDYSKLDTVALKLQGGPFNTLYVDIMKYPEYIFSDGSIANYKFTFDRSTRINDRLIFVIKFDQLETINEPLYKGELFIDVENRTLTSAIYTLNITDKVKAAKLFVRRKPAKVDVWPTEVAYRVDYREKNGKWYYGYSNVFLEFKVDWEDKLFNSVYSMTAEMAVTDWEKNVTGNLPKNRERLKKSIILSDEAIGFSDPDFWGEYNIIEPEKSIESAIKKIQRQLRRAKPKGGSAAAAR</sequence>
<protein>
    <submittedName>
        <fullName evidence="1">Carboxypeptidase-like regulatory domain-containing protein</fullName>
    </submittedName>
</protein>
<reference evidence="1" key="1">
    <citation type="submission" date="2020-01" db="EMBL/GenBank/DDBJ databases">
        <title>Muricauda ochracea sp. nov., isolated from a tidal flat of Garorim bay in Korea.</title>
        <authorList>
            <person name="Kim D."/>
            <person name="Yoo Y."/>
            <person name="Kim J.-J."/>
        </authorList>
    </citation>
    <scope>NUCLEOTIDE SEQUENCE</scope>
    <source>
        <strain evidence="1">JGD-17</strain>
    </source>
</reference>
<evidence type="ECO:0000313" key="1">
    <source>
        <dbReference type="EMBL" id="NAY93154.1"/>
    </source>
</evidence>